<keyword evidence="1" id="KW-0560">Oxidoreductase</keyword>
<dbReference type="Gene3D" id="3.40.50.970">
    <property type="match status" value="1"/>
</dbReference>
<dbReference type="Proteomes" id="UP001595647">
    <property type="component" value="Unassembled WGS sequence"/>
</dbReference>
<evidence type="ECO:0000313" key="5">
    <source>
        <dbReference type="Proteomes" id="UP001595647"/>
    </source>
</evidence>
<evidence type="ECO:0000259" key="3">
    <source>
        <dbReference type="Pfam" id="PF20169"/>
    </source>
</evidence>
<dbReference type="InterPro" id="IPR046667">
    <property type="entry name" value="DUF6537"/>
</dbReference>
<feature type="domain" description="Pyruvate/ketoisovalerate oxidoreductase catalytic" evidence="2">
    <location>
        <begin position="726"/>
        <end position="911"/>
    </location>
</feature>
<dbReference type="EMBL" id="JBHRTG010000019">
    <property type="protein sequence ID" value="MFC3166179.1"/>
    <property type="molecule type" value="Genomic_DNA"/>
</dbReference>
<accession>A0ABV7I699</accession>
<dbReference type="PANTHER" id="PTHR48084">
    <property type="entry name" value="2-OXOGLUTARATE OXIDOREDUCTASE SUBUNIT KORB-RELATED"/>
    <property type="match status" value="1"/>
</dbReference>
<dbReference type="NCBIfam" id="NF009588">
    <property type="entry name" value="PRK13029.1"/>
    <property type="match status" value="1"/>
</dbReference>
<evidence type="ECO:0000259" key="2">
    <source>
        <dbReference type="Pfam" id="PF01558"/>
    </source>
</evidence>
<dbReference type="NCBIfam" id="NF009589">
    <property type="entry name" value="PRK13030.1"/>
    <property type="match status" value="1"/>
</dbReference>
<feature type="domain" description="DUF6537" evidence="3">
    <location>
        <begin position="934"/>
        <end position="1133"/>
    </location>
</feature>
<dbReference type="InterPro" id="IPR009014">
    <property type="entry name" value="Transketo_C/PFOR_II"/>
</dbReference>
<dbReference type="SUPFAM" id="SSF52518">
    <property type="entry name" value="Thiamin diphosphate-binding fold (THDP-binding)"/>
    <property type="match status" value="2"/>
</dbReference>
<evidence type="ECO:0000256" key="1">
    <source>
        <dbReference type="ARBA" id="ARBA00023002"/>
    </source>
</evidence>
<reference evidence="5" key="1">
    <citation type="journal article" date="2019" name="Int. J. Syst. Evol. Microbiol.">
        <title>The Global Catalogue of Microorganisms (GCM) 10K type strain sequencing project: providing services to taxonomists for standard genome sequencing and annotation.</title>
        <authorList>
            <consortium name="The Broad Institute Genomics Platform"/>
            <consortium name="The Broad Institute Genome Sequencing Center for Infectious Disease"/>
            <person name="Wu L."/>
            <person name="Ma J."/>
        </authorList>
    </citation>
    <scope>NUCLEOTIDE SEQUENCE [LARGE SCALE GENOMIC DNA]</scope>
    <source>
        <strain evidence="5">KCTC 52231</strain>
    </source>
</reference>
<dbReference type="Pfam" id="PF20169">
    <property type="entry name" value="DUF6537"/>
    <property type="match status" value="1"/>
</dbReference>
<dbReference type="InterPro" id="IPR002869">
    <property type="entry name" value="Pyrv_flavodox_OxRed_cen"/>
</dbReference>
<dbReference type="RefSeq" id="WP_182308875.1">
    <property type="nucleotide sequence ID" value="NZ_CP059897.1"/>
</dbReference>
<dbReference type="InterPro" id="IPR051457">
    <property type="entry name" value="2-oxoacid:Fd_oxidoreductase"/>
</dbReference>
<dbReference type="InterPro" id="IPR019752">
    <property type="entry name" value="Pyrv/ketoisovalerate_OxRed_cat"/>
</dbReference>
<gene>
    <name evidence="4" type="ORF">ACFOHV_23120</name>
</gene>
<evidence type="ECO:0000313" key="4">
    <source>
        <dbReference type="EMBL" id="MFC3166179.1"/>
    </source>
</evidence>
<proteinExistence type="predicted"/>
<dbReference type="PANTHER" id="PTHR48084:SF3">
    <property type="entry name" value="SUBUNIT OF PYRUVATE:FLAVODOXIN OXIDOREDUCTASE"/>
    <property type="match status" value="1"/>
</dbReference>
<dbReference type="Gene3D" id="3.40.920.10">
    <property type="entry name" value="Pyruvate-ferredoxin oxidoreductase, PFOR, domain III"/>
    <property type="match status" value="1"/>
</dbReference>
<name>A0ABV7I699_9HYPH</name>
<dbReference type="SUPFAM" id="SSF53323">
    <property type="entry name" value="Pyruvate-ferredoxin oxidoreductase, PFOR, domain III"/>
    <property type="match status" value="1"/>
</dbReference>
<keyword evidence="5" id="KW-1185">Reference proteome</keyword>
<dbReference type="InterPro" id="IPR029061">
    <property type="entry name" value="THDP-binding"/>
</dbReference>
<dbReference type="SUPFAM" id="SSF52922">
    <property type="entry name" value="TK C-terminal domain-like"/>
    <property type="match status" value="1"/>
</dbReference>
<protein>
    <submittedName>
        <fullName evidence="4">Indolepyruvate ferredoxin oxidoreductase family protein</fullName>
    </submittedName>
</protein>
<organism evidence="4 5">
    <name type="scientific">Ciceribacter thiooxidans</name>
    <dbReference type="NCBI Taxonomy" id="1969821"/>
    <lineage>
        <taxon>Bacteria</taxon>
        <taxon>Pseudomonadati</taxon>
        <taxon>Pseudomonadota</taxon>
        <taxon>Alphaproteobacteria</taxon>
        <taxon>Hyphomicrobiales</taxon>
        <taxon>Rhizobiaceae</taxon>
        <taxon>Ciceribacter</taxon>
    </lineage>
</organism>
<dbReference type="Pfam" id="PF01558">
    <property type="entry name" value="POR"/>
    <property type="match status" value="1"/>
</dbReference>
<sequence length="1148" mass="123363">MNVADPPPPMRTIDRDYRLEDCLDGLDVFLTGTQALVRLPLEQARLDRAAGLNTAGFITGYRGSPLAAYDSALISARKRLAEAGVTFKPAVNEDLAATALFGTQEVSSDPQRTRDGVFGIWYGKGPGVDRAGDALKHGNAFGASEKGGVLALLGDDHGCVSSSMPHQSDHALASFMMPVIHPAMVGDYIPFGLFGLAASRFSGAWVGMKTISEILESGATVTVDRDVSFNVPTDYRFPPGGLGYDPSKCFGPVMEGRMLARLDAFRAFAKANPIDRHAFGAREPELAIIAAGKAFLDVTDALARLGISEGDAIRLSLGVYKVGLVWPIEPSGFSAFLVKARKVLVVEEKRDLVETQLRGLLFGRQKLPEMMGKRDASGGALLPETGELRPALVAEAVMKAFGPDVRTSRGTGTGLAVVQLPEFLVGKRTPFFCSGCPHNRSTKVPQGAEAFAGIGCHFMANWMPRNTTGLVQMGGEGVNWIGRSPYTGRKHMFQNLGDGTYFHSGLLAVRAAVAADVNITYKILYNDAVAMTGGQPIDGSLCVDDIVMQLRAEGVRRIAVVSENPTRFGTTIRGMSGVTLNPRDDLMVIQNELQLIEGVTALIYDQGCAAEKRRKRKRKVIADPPKRVFINEAVCEGCGDCSAKANCVSIVPLKTAWGVKRQIDQSSCNKDFSCADGFCPSFVTVSGVELQNTGDGERRKALLARAAHLPIPAVPETGEILVAGIGGTGVVTIGAVLAMAAHVEGKGSTVLDFMGFAQKGGAVISHLKITGKRTQSRPARIEQGDADALIACDMVVATMPEVFAALSADGTRAVVNTNVAPTGDFVTRGISEFEEDQRLKTLRGRSRALHEVNASELAVTLFGDSVYANMLLAGHAWQKGLLAVSLEAVERAIELNGRSVSANLDAFRLGRLGAERPEVFEAQQRGSDPKAESLDELVSSRSAFLTEYQGDAYAADFAAFVEKVRRAEAPLGSDELARTVAGNLSRLMAYKDEYEVARLHLESPMLAGFGGRFAAGAKVRFHMAPPLLSFIRTADGKPRKIAIPGRIALPVLRLLRLMRPLRGTVWDPFGFTRERREERRLVCEYRDLVESLLPGLSRSAHRDAIGIAGLADMIRGFGHVKAAAIDRYHRELRAMSERPRASAPGKAA</sequence>
<comment type="caution">
    <text evidence="4">The sequence shown here is derived from an EMBL/GenBank/DDBJ whole genome shotgun (WGS) entry which is preliminary data.</text>
</comment>